<protein>
    <recommendedName>
        <fullName evidence="3">DNA methylase N-4/N-6 domain-containing protein</fullName>
    </recommendedName>
</protein>
<feature type="domain" description="DNA methylase N-4/N-6" evidence="3">
    <location>
        <begin position="12"/>
        <end position="79"/>
    </location>
</feature>
<dbReference type="Proteomes" id="UP000095237">
    <property type="component" value="Unassembled WGS sequence"/>
</dbReference>
<dbReference type="GO" id="GO:0003677">
    <property type="term" value="F:DNA binding"/>
    <property type="evidence" value="ECO:0007669"/>
    <property type="project" value="InterPro"/>
</dbReference>
<dbReference type="InterPro" id="IPR029063">
    <property type="entry name" value="SAM-dependent_MTases_sf"/>
</dbReference>
<evidence type="ECO:0000256" key="2">
    <source>
        <dbReference type="ARBA" id="ARBA00022679"/>
    </source>
</evidence>
<dbReference type="InterPro" id="IPR001091">
    <property type="entry name" value="RM_Methyltransferase"/>
</dbReference>
<organism evidence="4 5">
    <name type="scientific">Endomicrobium trichonymphae</name>
    <dbReference type="NCBI Taxonomy" id="1408204"/>
    <lineage>
        <taxon>Bacteria</taxon>
        <taxon>Pseudomonadati</taxon>
        <taxon>Elusimicrobiota</taxon>
        <taxon>Endomicrobiia</taxon>
        <taxon>Endomicrobiales</taxon>
        <taxon>Endomicrobiaceae</taxon>
        <taxon>Candidatus Endomicrobiellum</taxon>
    </lineage>
</organism>
<gene>
    <name evidence="4" type="ORF">ATZ36_01735</name>
</gene>
<reference evidence="4 5" key="1">
    <citation type="submission" date="2015-11" db="EMBL/GenBank/DDBJ databases">
        <title>Evidence for parallel genomic evolution in an endosymbiosis of termite gut flagellates.</title>
        <authorList>
            <person name="Zheng H."/>
        </authorList>
    </citation>
    <scope>NUCLEOTIDE SEQUENCE [LARGE SCALE GENOMIC DNA]</scope>
    <source>
        <strain evidence="4 5">CET450</strain>
    </source>
</reference>
<dbReference type="GO" id="GO:0032259">
    <property type="term" value="P:methylation"/>
    <property type="evidence" value="ECO:0007669"/>
    <property type="project" value="UniProtKB-KW"/>
</dbReference>
<dbReference type="SUPFAM" id="SSF53335">
    <property type="entry name" value="S-adenosyl-L-methionine-dependent methyltransferases"/>
    <property type="match status" value="1"/>
</dbReference>
<evidence type="ECO:0000313" key="4">
    <source>
        <dbReference type="EMBL" id="OEG69983.1"/>
    </source>
</evidence>
<dbReference type="EMBL" id="LNVX01000508">
    <property type="protein sequence ID" value="OEG69983.1"/>
    <property type="molecule type" value="Genomic_DNA"/>
</dbReference>
<proteinExistence type="predicted"/>
<dbReference type="Pfam" id="PF01555">
    <property type="entry name" value="N6_N4_Mtase"/>
    <property type="match status" value="1"/>
</dbReference>
<accession>A0A1E5IIK9</accession>
<dbReference type="InterPro" id="IPR002941">
    <property type="entry name" value="DNA_methylase_N4/N6"/>
</dbReference>
<dbReference type="Gene3D" id="3.40.50.150">
    <property type="entry name" value="Vaccinia Virus protein VP39"/>
    <property type="match status" value="1"/>
</dbReference>
<comment type="caution">
    <text evidence="4">The sequence shown here is derived from an EMBL/GenBank/DDBJ whole genome shotgun (WGS) entry which is preliminary data.</text>
</comment>
<name>A0A1E5IIK9_ENDTX</name>
<dbReference type="GO" id="GO:0008170">
    <property type="term" value="F:N-methyltransferase activity"/>
    <property type="evidence" value="ECO:0007669"/>
    <property type="project" value="InterPro"/>
</dbReference>
<keyword evidence="2" id="KW-0808">Transferase</keyword>
<dbReference type="AlphaFoldDB" id="A0A1E5IIK9"/>
<sequence length="92" mass="10451">MPYSWWYYGLVKNVSKDKTFHSCQIPLGLVKMLIKSSPKENGVVQVLFGGSGAELILCKGLVRDFISRELHKPYYDMAIDRLNNDGGDQKEL</sequence>
<evidence type="ECO:0000313" key="5">
    <source>
        <dbReference type="Proteomes" id="UP000095237"/>
    </source>
</evidence>
<evidence type="ECO:0000259" key="3">
    <source>
        <dbReference type="Pfam" id="PF01555"/>
    </source>
</evidence>
<keyword evidence="5" id="KW-1185">Reference proteome</keyword>
<keyword evidence="1" id="KW-0489">Methyltransferase</keyword>
<evidence type="ECO:0000256" key="1">
    <source>
        <dbReference type="ARBA" id="ARBA00022603"/>
    </source>
</evidence>
<dbReference type="PRINTS" id="PR00508">
    <property type="entry name" value="S21N4MTFRASE"/>
</dbReference>